<dbReference type="AlphaFoldDB" id="N4U4A5"/>
<evidence type="ECO:0000256" key="1">
    <source>
        <dbReference type="ARBA" id="ARBA00022723"/>
    </source>
</evidence>
<evidence type="ECO:0000256" key="2">
    <source>
        <dbReference type="ARBA" id="ARBA00023242"/>
    </source>
</evidence>
<dbReference type="InterPro" id="IPR007219">
    <property type="entry name" value="XnlR_reg_dom"/>
</dbReference>
<dbReference type="OMA" id="GAQCHFF"/>
<dbReference type="VEuPathDB" id="FungiDB:FOC1_g10000922"/>
<evidence type="ECO:0000313" key="4">
    <source>
        <dbReference type="EMBL" id="ENH64785.1"/>
    </source>
</evidence>
<dbReference type="GO" id="GO:0000981">
    <property type="term" value="F:DNA-binding transcription factor activity, RNA polymerase II-specific"/>
    <property type="evidence" value="ECO:0007669"/>
    <property type="project" value="InterPro"/>
</dbReference>
<dbReference type="PANTHER" id="PTHR47785">
    <property type="entry name" value="ZN(II)2CYS6 TRANSCRIPTION FACTOR (EUROFUNG)-RELATED-RELATED"/>
    <property type="match status" value="1"/>
</dbReference>
<dbReference type="InterPro" id="IPR001138">
    <property type="entry name" value="Zn2Cys6_DnaBD"/>
</dbReference>
<accession>N4U4A5</accession>
<dbReference type="Pfam" id="PF00172">
    <property type="entry name" value="Zn_clus"/>
    <property type="match status" value="1"/>
</dbReference>
<dbReference type="CDD" id="cd12148">
    <property type="entry name" value="fungal_TF_MHR"/>
    <property type="match status" value="1"/>
</dbReference>
<keyword evidence="1" id="KW-0479">Metal-binding</keyword>
<dbReference type="OrthoDB" id="4356994at2759"/>
<dbReference type="PROSITE" id="PS00463">
    <property type="entry name" value="ZN2_CY6_FUNGAL_1"/>
    <property type="match status" value="1"/>
</dbReference>
<dbReference type="InterPro" id="IPR053181">
    <property type="entry name" value="EcdB-like_regulator"/>
</dbReference>
<dbReference type="GO" id="GO:0006351">
    <property type="term" value="P:DNA-templated transcription"/>
    <property type="evidence" value="ECO:0007669"/>
    <property type="project" value="InterPro"/>
</dbReference>
<dbReference type="SUPFAM" id="SSF57701">
    <property type="entry name" value="Zn2/Cys6 DNA-binding domain"/>
    <property type="match status" value="1"/>
</dbReference>
<sequence length="549" mass="61355">MACNICRGRKSKCDNGRLSCSFCLQTGAICIYEDQRSDYSNFDAASVHIIDRLDSLERHLEERLGTGNIPSQCDKSHISNSSAHTRLTYHPVMESILEWPVFEDLTSLRKGQSLAIADSDSEDYNVSPGNPTEQSSEAAGVGLDIEIDHAIHMFLQNVHSKNPILDSRLLAEAVRCCSENGFDTSKESALVTIACALGLRSSPFVPSRDRKHVPRNSADDQAEQLFRRGIQILALQSPSLLATQCRFFCGVYEMFCIRPVAAWLHFSQASLQLKLHIHSRTFSCPVDPSVDSGLLQRLYWSCMQSECELSNELRTTTVGLEHLAFPYAFPQPPAQNGPSSPFDSGVNAGQLESWMYYLSETSLRRVGNEIISTLYSQEPLTWTKDIPGSCVRAQQLLDKLDAWMYNLPNELRVAGPISESSNELGLHVRSRYLLYRSWALRPLLYIMIHASQSDLLQYRSIAEPLAYDYLVSCIDSINDVTYHHRHHGTWYTLRVVVSSALSIKAASRVNTMNLPPGWQDEVGKALSILESWSTEAGDLRASLGIIKSA</sequence>
<dbReference type="InterPro" id="IPR036864">
    <property type="entry name" value="Zn2-C6_fun-type_DNA-bd_sf"/>
</dbReference>
<dbReference type="GO" id="GO:0008270">
    <property type="term" value="F:zinc ion binding"/>
    <property type="evidence" value="ECO:0007669"/>
    <property type="project" value="InterPro"/>
</dbReference>
<dbReference type="CDD" id="cd00067">
    <property type="entry name" value="GAL4"/>
    <property type="match status" value="1"/>
</dbReference>
<dbReference type="HOGENOM" id="CLU_004835_2_0_1"/>
<dbReference type="Pfam" id="PF04082">
    <property type="entry name" value="Fungal_trans"/>
    <property type="match status" value="1"/>
</dbReference>
<dbReference type="Gene3D" id="4.10.240.10">
    <property type="entry name" value="Zn(2)-C6 fungal-type DNA-binding domain"/>
    <property type="match status" value="1"/>
</dbReference>
<evidence type="ECO:0000259" key="3">
    <source>
        <dbReference type="PROSITE" id="PS50048"/>
    </source>
</evidence>
<dbReference type="PANTHER" id="PTHR47785:SF5">
    <property type="entry name" value="ZN(II)2CYS6 TRANSCRIPTION FACTOR (EUROFUNG)"/>
    <property type="match status" value="1"/>
</dbReference>
<dbReference type="EMBL" id="KB730524">
    <property type="protein sequence ID" value="ENH64785.1"/>
    <property type="molecule type" value="Genomic_DNA"/>
</dbReference>
<feature type="domain" description="Zn(2)-C6 fungal-type" evidence="3">
    <location>
        <begin position="2"/>
        <end position="32"/>
    </location>
</feature>
<dbReference type="STRING" id="1229664.N4U4A5"/>
<organism evidence="4 5">
    <name type="scientific">Fusarium oxysporum f. sp. cubense (strain race 1)</name>
    <name type="common">Panama disease fungus</name>
    <dbReference type="NCBI Taxonomy" id="1229664"/>
    <lineage>
        <taxon>Eukaryota</taxon>
        <taxon>Fungi</taxon>
        <taxon>Dikarya</taxon>
        <taxon>Ascomycota</taxon>
        <taxon>Pezizomycotina</taxon>
        <taxon>Sordariomycetes</taxon>
        <taxon>Hypocreomycetidae</taxon>
        <taxon>Hypocreales</taxon>
        <taxon>Nectriaceae</taxon>
        <taxon>Fusarium</taxon>
        <taxon>Fusarium oxysporum species complex</taxon>
    </lineage>
</organism>
<evidence type="ECO:0000313" key="5">
    <source>
        <dbReference type="Proteomes" id="UP000016928"/>
    </source>
</evidence>
<proteinExistence type="predicted"/>
<keyword evidence="2" id="KW-0539">Nucleus</keyword>
<gene>
    <name evidence="4" type="ORF">FOC1_g10000922</name>
</gene>
<dbReference type="GO" id="GO:0003677">
    <property type="term" value="F:DNA binding"/>
    <property type="evidence" value="ECO:0007669"/>
    <property type="project" value="InterPro"/>
</dbReference>
<name>N4U4A5_FUSC1</name>
<dbReference type="SMART" id="SM00066">
    <property type="entry name" value="GAL4"/>
    <property type="match status" value="1"/>
</dbReference>
<reference evidence="5" key="2">
    <citation type="journal article" date="2014" name="PLoS ONE">
        <title>Genome and Transcriptome Analysis of the Fungal Pathogen Fusarium oxysporum f. sp. cubense Causing Banana Vascular Wilt Disease.</title>
        <authorList>
            <person name="Guo L."/>
            <person name="Han L."/>
            <person name="Yang L."/>
            <person name="Zeng H."/>
            <person name="Fan D."/>
            <person name="Zhu Y."/>
            <person name="Feng Y."/>
            <person name="Wang G."/>
            <person name="Peng C."/>
            <person name="Jiang X."/>
            <person name="Zhou D."/>
            <person name="Ni P."/>
            <person name="Liang C."/>
            <person name="Liu L."/>
            <person name="Wang J."/>
            <person name="Mao C."/>
            <person name="Fang X."/>
            <person name="Peng M."/>
            <person name="Huang J."/>
        </authorList>
    </citation>
    <scope>NUCLEOTIDE SEQUENCE [LARGE SCALE GENOMIC DNA]</scope>
    <source>
        <strain evidence="5">race 1</strain>
    </source>
</reference>
<dbReference type="PROSITE" id="PS50048">
    <property type="entry name" value="ZN2_CY6_FUNGAL_2"/>
    <property type="match status" value="1"/>
</dbReference>
<protein>
    <recommendedName>
        <fullName evidence="3">Zn(2)-C6 fungal-type domain-containing protein</fullName>
    </recommendedName>
</protein>
<reference evidence="5" key="1">
    <citation type="submission" date="2012-09" db="EMBL/GenBank/DDBJ databases">
        <title>Genome sequencing and comparative transcriptomics of race 1 and race 4 of banana pathogen: Fusarium oxysporum f. sp. cubense.</title>
        <authorList>
            <person name="Fang X."/>
            <person name="Huang J."/>
        </authorList>
    </citation>
    <scope>NUCLEOTIDE SEQUENCE [LARGE SCALE GENOMIC DNA]</scope>
    <source>
        <strain evidence="5">race 1</strain>
    </source>
</reference>
<dbReference type="Proteomes" id="UP000016928">
    <property type="component" value="Unassembled WGS sequence"/>
</dbReference>